<reference evidence="2" key="4">
    <citation type="submission" date="2019-03" db="UniProtKB">
        <authorList>
            <consortium name="EnsemblPlants"/>
        </authorList>
    </citation>
    <scope>IDENTIFICATION</scope>
</reference>
<keyword evidence="3" id="KW-1185">Reference proteome</keyword>
<proteinExistence type="predicted"/>
<dbReference type="EnsemblPlants" id="AET6Gv20000400.1">
    <property type="protein sequence ID" value="AET6Gv20000400.1"/>
    <property type="gene ID" value="AET6Gv20000400"/>
</dbReference>
<dbReference type="InterPro" id="IPR043502">
    <property type="entry name" value="DNA/RNA_pol_sf"/>
</dbReference>
<dbReference type="PANTHER" id="PTHR33116:SF78">
    <property type="entry name" value="OS12G0587133 PROTEIN"/>
    <property type="match status" value="1"/>
</dbReference>
<dbReference type="InterPro" id="IPR026960">
    <property type="entry name" value="RVT-Znf"/>
</dbReference>
<dbReference type="Proteomes" id="UP000015105">
    <property type="component" value="Chromosome 6D"/>
</dbReference>
<reference evidence="3" key="2">
    <citation type="journal article" date="2017" name="Nat. Plants">
        <title>The Aegilops tauschii genome reveals multiple impacts of transposons.</title>
        <authorList>
            <person name="Zhao G."/>
            <person name="Zou C."/>
            <person name="Li K."/>
            <person name="Wang K."/>
            <person name="Li T."/>
            <person name="Gao L."/>
            <person name="Zhang X."/>
            <person name="Wang H."/>
            <person name="Yang Z."/>
            <person name="Liu X."/>
            <person name="Jiang W."/>
            <person name="Mao L."/>
            <person name="Kong X."/>
            <person name="Jiao Y."/>
            <person name="Jia J."/>
        </authorList>
    </citation>
    <scope>NUCLEOTIDE SEQUENCE [LARGE SCALE GENOMIC DNA]</scope>
    <source>
        <strain evidence="3">cv. AL8/78</strain>
    </source>
</reference>
<dbReference type="Gramene" id="AET6Gv20000400.1">
    <property type="protein sequence ID" value="AET6Gv20000400.1"/>
    <property type="gene ID" value="AET6Gv20000400"/>
</dbReference>
<organism evidence="2 3">
    <name type="scientific">Aegilops tauschii subsp. strangulata</name>
    <name type="common">Goatgrass</name>
    <dbReference type="NCBI Taxonomy" id="200361"/>
    <lineage>
        <taxon>Eukaryota</taxon>
        <taxon>Viridiplantae</taxon>
        <taxon>Streptophyta</taxon>
        <taxon>Embryophyta</taxon>
        <taxon>Tracheophyta</taxon>
        <taxon>Spermatophyta</taxon>
        <taxon>Magnoliopsida</taxon>
        <taxon>Liliopsida</taxon>
        <taxon>Poales</taxon>
        <taxon>Poaceae</taxon>
        <taxon>BOP clade</taxon>
        <taxon>Pooideae</taxon>
        <taxon>Triticodae</taxon>
        <taxon>Triticeae</taxon>
        <taxon>Triticinae</taxon>
        <taxon>Aegilops</taxon>
    </lineage>
</organism>
<dbReference type="Pfam" id="PF00078">
    <property type="entry name" value="RVT_1"/>
    <property type="match status" value="1"/>
</dbReference>
<dbReference type="CDD" id="cd01650">
    <property type="entry name" value="RT_nLTR_like"/>
    <property type="match status" value="1"/>
</dbReference>
<accession>A0A453MN67</accession>
<reference evidence="2" key="5">
    <citation type="journal article" date="2021" name="G3 (Bethesda)">
        <title>Aegilops tauschii genome assembly Aet v5.0 features greater sequence contiguity and improved annotation.</title>
        <authorList>
            <person name="Wang L."/>
            <person name="Zhu T."/>
            <person name="Rodriguez J.C."/>
            <person name="Deal K.R."/>
            <person name="Dubcovsky J."/>
            <person name="McGuire P.E."/>
            <person name="Lux T."/>
            <person name="Spannagl M."/>
            <person name="Mayer K.F.X."/>
            <person name="Baldrich P."/>
            <person name="Meyers B.C."/>
            <person name="Huo N."/>
            <person name="Gu Y.Q."/>
            <person name="Zhou H."/>
            <person name="Devos K.M."/>
            <person name="Bennetzen J.L."/>
            <person name="Unver T."/>
            <person name="Budak H."/>
            <person name="Gulick P.J."/>
            <person name="Galiba G."/>
            <person name="Kalapos B."/>
            <person name="Nelson D.R."/>
            <person name="Li P."/>
            <person name="You F.M."/>
            <person name="Luo M.C."/>
            <person name="Dvorak J."/>
        </authorList>
    </citation>
    <scope>NUCLEOTIDE SEQUENCE [LARGE SCALE GENOMIC DNA]</scope>
    <source>
        <strain evidence="2">cv. AL8/78</strain>
    </source>
</reference>
<dbReference type="PROSITE" id="PS50878">
    <property type="entry name" value="RT_POL"/>
    <property type="match status" value="1"/>
</dbReference>
<sequence length="651" mass="73620">MHSVAKIICKVLANRLGPELHKIISVPQCAFIRGRSIQDNFLYVKNVIKDVHQKKKKLIFLKLDFAKAFDSIGWGYLLQVLEQYGFGQKWRDMICMLLASATSRVLLNGAAGLPFQHRRGFRQGDPLSPMLFILAMDPLQRILNRATQLEILSPLPTPSARLRASFYADDAALFIQPSSLDIQAVLQILEFFGDVSGLKINQGKCVAYPVRCEGIDIASLLEGFGGTLGALPCRYLGLPLSLRKPRRVEVQPLPDKIVGCLRPWKGRFFTRPGRLLLVNSVLNSTLTFYLTAFAMDKWAERQIDKLQRKFLWNVEDEAYGGKCLVNWKRICAPKSVGGLGIKEIAAYSRPFVCGGHGMSGTVSIALGKAPQPLVTTLIVSYLLNALAFNCGDGRKARFWSDRWLNGMAPMDIAPTLYKLSRRKLVSVRDGIHDNLWMAGLQRINDALTLDSLLNLWTALQQVVLTDREDEISWIHSSNGRYSAKSAYNIQFITRIAMPQLEQVWKIKAEPKIRFFIWTLLQNRLWTADRLAARGWPHNDRCSTCDQLPKTARHILIDCPFTKEIWQSFHFSHPDVASAALAATSIKSWWTTTMRCKILHDNLHASTVAAYIAWNLWNERNRRVFQQKTASAPGVHMMIRDEIGLVAGAWEF</sequence>
<protein>
    <recommendedName>
        <fullName evidence="1">Reverse transcriptase domain-containing protein</fullName>
    </recommendedName>
</protein>
<dbReference type="PANTHER" id="PTHR33116">
    <property type="entry name" value="REVERSE TRANSCRIPTASE ZINC-BINDING DOMAIN-CONTAINING PROTEIN-RELATED-RELATED"/>
    <property type="match status" value="1"/>
</dbReference>
<dbReference type="Pfam" id="PF13966">
    <property type="entry name" value="zf-RVT"/>
    <property type="match status" value="1"/>
</dbReference>
<reference evidence="3" key="1">
    <citation type="journal article" date="2014" name="Science">
        <title>Ancient hybridizations among the ancestral genomes of bread wheat.</title>
        <authorList>
            <consortium name="International Wheat Genome Sequencing Consortium,"/>
            <person name="Marcussen T."/>
            <person name="Sandve S.R."/>
            <person name="Heier L."/>
            <person name="Spannagl M."/>
            <person name="Pfeifer M."/>
            <person name="Jakobsen K.S."/>
            <person name="Wulff B.B."/>
            <person name="Steuernagel B."/>
            <person name="Mayer K.F."/>
            <person name="Olsen O.A."/>
        </authorList>
    </citation>
    <scope>NUCLEOTIDE SEQUENCE [LARGE SCALE GENOMIC DNA]</scope>
    <source>
        <strain evidence="3">cv. AL8/78</strain>
    </source>
</reference>
<dbReference type="STRING" id="200361.A0A453MN67"/>
<evidence type="ECO:0000313" key="3">
    <source>
        <dbReference type="Proteomes" id="UP000015105"/>
    </source>
</evidence>
<dbReference type="AlphaFoldDB" id="A0A453MN67"/>
<evidence type="ECO:0000259" key="1">
    <source>
        <dbReference type="PROSITE" id="PS50878"/>
    </source>
</evidence>
<dbReference type="InterPro" id="IPR000477">
    <property type="entry name" value="RT_dom"/>
</dbReference>
<reference evidence="2" key="3">
    <citation type="journal article" date="2017" name="Nature">
        <title>Genome sequence of the progenitor of the wheat D genome Aegilops tauschii.</title>
        <authorList>
            <person name="Luo M.C."/>
            <person name="Gu Y.Q."/>
            <person name="Puiu D."/>
            <person name="Wang H."/>
            <person name="Twardziok S.O."/>
            <person name="Deal K.R."/>
            <person name="Huo N."/>
            <person name="Zhu T."/>
            <person name="Wang L."/>
            <person name="Wang Y."/>
            <person name="McGuire P.E."/>
            <person name="Liu S."/>
            <person name="Long H."/>
            <person name="Ramasamy R.K."/>
            <person name="Rodriguez J.C."/>
            <person name="Van S.L."/>
            <person name="Yuan L."/>
            <person name="Wang Z."/>
            <person name="Xia Z."/>
            <person name="Xiao L."/>
            <person name="Anderson O.D."/>
            <person name="Ouyang S."/>
            <person name="Liang Y."/>
            <person name="Zimin A.V."/>
            <person name="Pertea G."/>
            <person name="Qi P."/>
            <person name="Bennetzen J.L."/>
            <person name="Dai X."/>
            <person name="Dawson M.W."/>
            <person name="Muller H.G."/>
            <person name="Kugler K."/>
            <person name="Rivarola-Duarte L."/>
            <person name="Spannagl M."/>
            <person name="Mayer K.F.X."/>
            <person name="Lu F.H."/>
            <person name="Bevan M.W."/>
            <person name="Leroy P."/>
            <person name="Li P."/>
            <person name="You F.M."/>
            <person name="Sun Q."/>
            <person name="Liu Z."/>
            <person name="Lyons E."/>
            <person name="Wicker T."/>
            <person name="Salzberg S.L."/>
            <person name="Devos K.M."/>
            <person name="Dvorak J."/>
        </authorList>
    </citation>
    <scope>NUCLEOTIDE SEQUENCE [LARGE SCALE GENOMIC DNA]</scope>
    <source>
        <strain evidence="2">cv. AL8/78</strain>
    </source>
</reference>
<evidence type="ECO:0000313" key="2">
    <source>
        <dbReference type="EnsemblPlants" id="AET6Gv20000400.1"/>
    </source>
</evidence>
<dbReference type="SUPFAM" id="SSF56672">
    <property type="entry name" value="DNA/RNA polymerases"/>
    <property type="match status" value="1"/>
</dbReference>
<name>A0A453MN67_AEGTS</name>
<feature type="domain" description="Reverse transcriptase" evidence="1">
    <location>
        <begin position="1"/>
        <end position="240"/>
    </location>
</feature>